<dbReference type="RefSeq" id="XP_049152079.1">
    <property type="nucleotide sequence ID" value="XM_049294932.1"/>
</dbReference>
<dbReference type="AlphaFoldDB" id="A0A9Q8T768"/>
<dbReference type="EMBL" id="CP019481">
    <property type="protein sequence ID" value="UQC90478.1"/>
    <property type="molecule type" value="Genomic_DNA"/>
</dbReference>
<protein>
    <recommendedName>
        <fullName evidence="2">EthD domain-containing protein</fullName>
    </recommendedName>
</protein>
<dbReference type="GeneID" id="73349942"/>
<feature type="domain" description="EthD" evidence="2">
    <location>
        <begin position="152"/>
        <end position="246"/>
    </location>
</feature>
<name>A0A9Q8T768_9PEZI</name>
<dbReference type="Gene3D" id="3.30.70.100">
    <property type="match status" value="1"/>
</dbReference>
<proteinExistence type="inferred from homology"/>
<dbReference type="SUPFAM" id="SSF54909">
    <property type="entry name" value="Dimeric alpha+beta barrel"/>
    <property type="match status" value="1"/>
</dbReference>
<reference evidence="3" key="1">
    <citation type="journal article" date="2021" name="Mol. Plant Microbe Interact.">
        <title>Complete Genome Sequence of the Plant-Pathogenic Fungus Colletotrichum lupini.</title>
        <authorList>
            <person name="Baroncelli R."/>
            <person name="Pensec F."/>
            <person name="Da Lio D."/>
            <person name="Boufleur T."/>
            <person name="Vicente I."/>
            <person name="Sarrocco S."/>
            <person name="Picot A."/>
            <person name="Baraldi E."/>
            <person name="Sukno S."/>
            <person name="Thon M."/>
            <person name="Le Floch G."/>
        </authorList>
    </citation>
    <scope>NUCLEOTIDE SEQUENCE</scope>
    <source>
        <strain evidence="3">IMI 504893</strain>
    </source>
</reference>
<evidence type="ECO:0000256" key="1">
    <source>
        <dbReference type="ARBA" id="ARBA00005986"/>
    </source>
</evidence>
<comment type="similarity">
    <text evidence="1">Belongs to the tpcK family.</text>
</comment>
<dbReference type="GO" id="GO:0016491">
    <property type="term" value="F:oxidoreductase activity"/>
    <property type="evidence" value="ECO:0007669"/>
    <property type="project" value="InterPro"/>
</dbReference>
<gene>
    <name evidence="3" type="ORF">CLUP02_16008</name>
</gene>
<dbReference type="KEGG" id="clup:CLUP02_16008"/>
<accession>A0A9Q8T768</accession>
<evidence type="ECO:0000259" key="2">
    <source>
        <dbReference type="Pfam" id="PF07110"/>
    </source>
</evidence>
<sequence length="290" mass="32142">MRLEKTLRRAELSHSRFLSTNTSTGPGLENCMGPGFRMDLGLHSHTTDGQETQDRAAYMQQISPMNPPKIERHKGSDPFHSFFLKPQETQIKSRYPGTSSSFLTLIFNLISAKMVRLSVPLTIAATLIASGMAACSNTGQAQMVTYVKRATNLTQEQFWDYWQTQHAPKVAPLAVHFNITRYQQIQVGGQILPTEAGSTVPASAVPVDFDGIAMFLYKSPAVLTAMLSHPYYLAVVEPDEHVFIDKGAFGNGMVATFVGTDIEIVDGKQDVWVGSQATREKFQKIFESYL</sequence>
<dbReference type="Proteomes" id="UP000830671">
    <property type="component" value="Chromosome 9"/>
</dbReference>
<organism evidence="3 4">
    <name type="scientific">Colletotrichum lupini</name>
    <dbReference type="NCBI Taxonomy" id="145971"/>
    <lineage>
        <taxon>Eukaryota</taxon>
        <taxon>Fungi</taxon>
        <taxon>Dikarya</taxon>
        <taxon>Ascomycota</taxon>
        <taxon>Pezizomycotina</taxon>
        <taxon>Sordariomycetes</taxon>
        <taxon>Hypocreomycetidae</taxon>
        <taxon>Glomerellales</taxon>
        <taxon>Glomerellaceae</taxon>
        <taxon>Colletotrichum</taxon>
        <taxon>Colletotrichum acutatum species complex</taxon>
    </lineage>
</organism>
<dbReference type="InterPro" id="IPR011008">
    <property type="entry name" value="Dimeric_a/b-barrel"/>
</dbReference>
<evidence type="ECO:0000313" key="3">
    <source>
        <dbReference type="EMBL" id="UQC90478.1"/>
    </source>
</evidence>
<dbReference type="InterPro" id="IPR009799">
    <property type="entry name" value="EthD_dom"/>
</dbReference>
<dbReference type="Pfam" id="PF07110">
    <property type="entry name" value="EthD"/>
    <property type="match status" value="1"/>
</dbReference>
<evidence type="ECO:0000313" key="4">
    <source>
        <dbReference type="Proteomes" id="UP000830671"/>
    </source>
</evidence>
<keyword evidence="4" id="KW-1185">Reference proteome</keyword>